<dbReference type="Proteomes" id="UP000027997">
    <property type="component" value="Unassembled WGS sequence"/>
</dbReference>
<evidence type="ECO:0000313" key="1">
    <source>
        <dbReference type="EMBL" id="KEI70439.1"/>
    </source>
</evidence>
<organism evidence="1 2">
    <name type="scientific">Endozoicomonas elysicola</name>
    <dbReference type="NCBI Taxonomy" id="305900"/>
    <lineage>
        <taxon>Bacteria</taxon>
        <taxon>Pseudomonadati</taxon>
        <taxon>Pseudomonadota</taxon>
        <taxon>Gammaproteobacteria</taxon>
        <taxon>Oceanospirillales</taxon>
        <taxon>Endozoicomonadaceae</taxon>
        <taxon>Endozoicomonas</taxon>
    </lineage>
</organism>
<protein>
    <submittedName>
        <fullName evidence="1">Uncharacterized protein</fullName>
    </submittedName>
</protein>
<name>A0A081K8G3_9GAMM</name>
<dbReference type="RefSeq" id="WP_020580991.1">
    <property type="nucleotide sequence ID" value="NZ_JOJP01000001.1"/>
</dbReference>
<keyword evidence="2" id="KW-1185">Reference proteome</keyword>
<evidence type="ECO:0000313" key="2">
    <source>
        <dbReference type="Proteomes" id="UP000027997"/>
    </source>
</evidence>
<gene>
    <name evidence="1" type="ORF">GV64_06550</name>
</gene>
<accession>A0A081K8G3</accession>
<comment type="caution">
    <text evidence="1">The sequence shown here is derived from an EMBL/GenBank/DDBJ whole genome shotgun (WGS) entry which is preliminary data.</text>
</comment>
<sequence length="113" mass="12956">MICFNNCQGFTKEQNYGADYSIWATDYFKYRHKIRKGAAAVIIDKLEDGTYSKKVIKITEFGQAVDPETKREVVTIDGDLHSQGIYTKAELSLDKMTSRMFDKNGNFLRKSVI</sequence>
<dbReference type="AlphaFoldDB" id="A0A081K8G3"/>
<proteinExistence type="predicted"/>
<dbReference type="EMBL" id="JOJP01000001">
    <property type="protein sequence ID" value="KEI70439.1"/>
    <property type="molecule type" value="Genomic_DNA"/>
</dbReference>
<reference evidence="1 2" key="1">
    <citation type="submission" date="2014-06" db="EMBL/GenBank/DDBJ databases">
        <title>Whole Genome Sequences of Three Symbiotic Endozoicomonas Bacteria.</title>
        <authorList>
            <person name="Neave M.J."/>
            <person name="Apprill A."/>
            <person name="Voolstra C.R."/>
        </authorList>
    </citation>
    <scope>NUCLEOTIDE SEQUENCE [LARGE SCALE GENOMIC DNA]</scope>
    <source>
        <strain evidence="1 2">DSM 22380</strain>
    </source>
</reference>